<keyword evidence="2" id="KW-1185">Reference proteome</keyword>
<accession>A0AAD6QHF5</accession>
<organism evidence="1 2">
    <name type="scientific">Populus alba x Populus x berolinensis</name>
    <dbReference type="NCBI Taxonomy" id="444605"/>
    <lineage>
        <taxon>Eukaryota</taxon>
        <taxon>Viridiplantae</taxon>
        <taxon>Streptophyta</taxon>
        <taxon>Embryophyta</taxon>
        <taxon>Tracheophyta</taxon>
        <taxon>Spermatophyta</taxon>
        <taxon>Magnoliopsida</taxon>
        <taxon>eudicotyledons</taxon>
        <taxon>Gunneridae</taxon>
        <taxon>Pentapetalae</taxon>
        <taxon>rosids</taxon>
        <taxon>fabids</taxon>
        <taxon>Malpighiales</taxon>
        <taxon>Salicaceae</taxon>
        <taxon>Saliceae</taxon>
        <taxon>Populus</taxon>
    </lineage>
</organism>
<protein>
    <submittedName>
        <fullName evidence="1">Uncharacterized protein</fullName>
    </submittedName>
</protein>
<evidence type="ECO:0000313" key="2">
    <source>
        <dbReference type="Proteomes" id="UP001164929"/>
    </source>
</evidence>
<dbReference type="Proteomes" id="UP001164929">
    <property type="component" value="Chromosome 7"/>
</dbReference>
<comment type="caution">
    <text evidence="1">The sequence shown here is derived from an EMBL/GenBank/DDBJ whole genome shotgun (WGS) entry which is preliminary data.</text>
</comment>
<gene>
    <name evidence="1" type="ORF">NC653_018870</name>
</gene>
<evidence type="ECO:0000313" key="1">
    <source>
        <dbReference type="EMBL" id="KAJ6990449.1"/>
    </source>
</evidence>
<name>A0AAD6QHF5_9ROSI</name>
<proteinExistence type="predicted"/>
<sequence length="64" mass="7093">MADFTQPYVESGLVVVAPMVRQFRQYSSLELASSGRSSTCTRLQTFLSFADEKEQEKQATGNGL</sequence>
<dbReference type="EMBL" id="JAQIZT010000007">
    <property type="protein sequence ID" value="KAJ6990449.1"/>
    <property type="molecule type" value="Genomic_DNA"/>
</dbReference>
<dbReference type="AlphaFoldDB" id="A0AAD6QHF5"/>
<reference evidence="1" key="1">
    <citation type="journal article" date="2023" name="Mol. Ecol. Resour.">
        <title>Chromosome-level genome assembly of a triploid poplar Populus alba 'Berolinensis'.</title>
        <authorList>
            <person name="Chen S."/>
            <person name="Yu Y."/>
            <person name="Wang X."/>
            <person name="Wang S."/>
            <person name="Zhang T."/>
            <person name="Zhou Y."/>
            <person name="He R."/>
            <person name="Meng N."/>
            <person name="Wang Y."/>
            <person name="Liu W."/>
            <person name="Liu Z."/>
            <person name="Liu J."/>
            <person name="Guo Q."/>
            <person name="Huang H."/>
            <person name="Sederoff R.R."/>
            <person name="Wang G."/>
            <person name="Qu G."/>
            <person name="Chen S."/>
        </authorList>
    </citation>
    <scope>NUCLEOTIDE SEQUENCE</scope>
    <source>
        <strain evidence="1">SC-2020</strain>
    </source>
</reference>